<gene>
    <name evidence="1" type="ORF">V5O48_017373</name>
</gene>
<dbReference type="SUPFAM" id="SSF52266">
    <property type="entry name" value="SGNH hydrolase"/>
    <property type="match status" value="1"/>
</dbReference>
<dbReference type="InterPro" id="IPR001087">
    <property type="entry name" value="GDSL"/>
</dbReference>
<evidence type="ECO:0008006" key="3">
    <source>
        <dbReference type="Google" id="ProtNLM"/>
    </source>
</evidence>
<keyword evidence="2" id="KW-1185">Reference proteome</keyword>
<name>A0ABR3EP47_9AGAR</name>
<protein>
    <recommendedName>
        <fullName evidence="3">SGNH hydrolase-type esterase domain-containing protein</fullName>
    </recommendedName>
</protein>
<reference evidence="1 2" key="1">
    <citation type="submission" date="2024-02" db="EMBL/GenBank/DDBJ databases">
        <title>A draft genome for the cacao thread blight pathogen Marasmius crinis-equi.</title>
        <authorList>
            <person name="Cohen S.P."/>
            <person name="Baruah I.K."/>
            <person name="Amoako-Attah I."/>
            <person name="Bukari Y."/>
            <person name="Meinhardt L.W."/>
            <person name="Bailey B.A."/>
        </authorList>
    </citation>
    <scope>NUCLEOTIDE SEQUENCE [LARGE SCALE GENOMIC DNA]</scope>
    <source>
        <strain evidence="1 2">GH-76</strain>
    </source>
</reference>
<dbReference type="Proteomes" id="UP001465976">
    <property type="component" value="Unassembled WGS sequence"/>
</dbReference>
<evidence type="ECO:0000313" key="2">
    <source>
        <dbReference type="Proteomes" id="UP001465976"/>
    </source>
</evidence>
<evidence type="ECO:0000313" key="1">
    <source>
        <dbReference type="EMBL" id="KAL0564672.1"/>
    </source>
</evidence>
<sequence>MFDVAQTIVIFGDSYSSPPSWVDHLKSDHLKDSPKIHNFAFPGATTEDDLEDQLIEYLSLPGKPRTSSPQTTLYVFFFGINDCGGNQECFLSEIVKKIPEASDRLYTEAGARNFIFFDVPPTDRSPAGLPYPETTHARIKTWNEELRTRISQFTEDAPTAKVALFSVHDVLSAILDAPEDYDFTEGDVTDEGGAIWADELHLTSNVHKIIAERTKDVF</sequence>
<dbReference type="Pfam" id="PF00657">
    <property type="entry name" value="Lipase_GDSL"/>
    <property type="match status" value="1"/>
</dbReference>
<dbReference type="EMBL" id="JBAHYK010002638">
    <property type="protein sequence ID" value="KAL0564672.1"/>
    <property type="molecule type" value="Genomic_DNA"/>
</dbReference>
<dbReference type="InterPro" id="IPR036514">
    <property type="entry name" value="SGNH_hydro_sf"/>
</dbReference>
<accession>A0ABR3EP47</accession>
<dbReference type="Gene3D" id="3.40.50.1110">
    <property type="entry name" value="SGNH hydrolase"/>
    <property type="match status" value="1"/>
</dbReference>
<comment type="caution">
    <text evidence="1">The sequence shown here is derived from an EMBL/GenBank/DDBJ whole genome shotgun (WGS) entry which is preliminary data.</text>
</comment>
<proteinExistence type="predicted"/>
<organism evidence="1 2">
    <name type="scientific">Marasmius crinis-equi</name>
    <dbReference type="NCBI Taxonomy" id="585013"/>
    <lineage>
        <taxon>Eukaryota</taxon>
        <taxon>Fungi</taxon>
        <taxon>Dikarya</taxon>
        <taxon>Basidiomycota</taxon>
        <taxon>Agaricomycotina</taxon>
        <taxon>Agaricomycetes</taxon>
        <taxon>Agaricomycetidae</taxon>
        <taxon>Agaricales</taxon>
        <taxon>Marasmiineae</taxon>
        <taxon>Marasmiaceae</taxon>
        <taxon>Marasmius</taxon>
    </lineage>
</organism>